<dbReference type="eggNOG" id="COG1674">
    <property type="taxonomic scope" value="Bacteria"/>
</dbReference>
<keyword evidence="3" id="KW-1003">Cell membrane</keyword>
<dbReference type="InterPro" id="IPR041027">
    <property type="entry name" value="FtsK_alpha"/>
</dbReference>
<comment type="subcellular location">
    <subcellularLocation>
        <location evidence="1">Cell membrane</location>
        <topology evidence="1">Multi-pass membrane protein</topology>
    </subcellularLocation>
</comment>
<dbReference type="KEGG" id="geo:Geob_3802"/>
<keyword evidence="4" id="KW-0132">Cell division</keyword>
<dbReference type="InterPro" id="IPR050206">
    <property type="entry name" value="FtsK/SpoIIIE/SftA"/>
</dbReference>
<keyword evidence="12" id="KW-0131">Cell cycle</keyword>
<keyword evidence="5 16" id="KW-0812">Transmembrane</keyword>
<dbReference type="Pfam" id="PF01580">
    <property type="entry name" value="FtsK_SpoIIIE"/>
    <property type="match status" value="1"/>
</dbReference>
<dbReference type="Gene3D" id="3.40.50.300">
    <property type="entry name" value="P-loop containing nucleotide triphosphate hydrolases"/>
    <property type="match status" value="1"/>
</dbReference>
<dbReference type="GO" id="GO:0005524">
    <property type="term" value="F:ATP binding"/>
    <property type="evidence" value="ECO:0007669"/>
    <property type="project" value="UniProtKB-UniRule"/>
</dbReference>
<proteinExistence type="inferred from homology"/>
<dbReference type="SUPFAM" id="SSF52540">
    <property type="entry name" value="P-loop containing nucleoside triphosphate hydrolases"/>
    <property type="match status" value="1"/>
</dbReference>
<evidence type="ECO:0000313" key="19">
    <source>
        <dbReference type="Proteomes" id="UP000007721"/>
    </source>
</evidence>
<evidence type="ECO:0000256" key="12">
    <source>
        <dbReference type="ARBA" id="ARBA00023306"/>
    </source>
</evidence>
<dbReference type="OrthoDB" id="9807790at2"/>
<evidence type="ECO:0000256" key="7">
    <source>
        <dbReference type="ARBA" id="ARBA00022829"/>
    </source>
</evidence>
<feature type="domain" description="FtsK" evidence="17">
    <location>
        <begin position="391"/>
        <end position="620"/>
    </location>
</feature>
<feature type="transmembrane region" description="Helical" evidence="16">
    <location>
        <begin position="17"/>
        <end position="34"/>
    </location>
</feature>
<dbReference type="PROSITE" id="PS50901">
    <property type="entry name" value="FTSK"/>
    <property type="match status" value="1"/>
</dbReference>
<dbReference type="STRING" id="316067.Geob_3802"/>
<dbReference type="Pfam" id="PF09397">
    <property type="entry name" value="FtsK_gamma"/>
    <property type="match status" value="1"/>
</dbReference>
<dbReference type="GO" id="GO:0007059">
    <property type="term" value="P:chromosome segregation"/>
    <property type="evidence" value="ECO:0007669"/>
    <property type="project" value="UniProtKB-KW"/>
</dbReference>
<keyword evidence="19" id="KW-1185">Reference proteome</keyword>
<dbReference type="Pfam" id="PF17854">
    <property type="entry name" value="FtsK_alpha"/>
    <property type="match status" value="1"/>
</dbReference>
<keyword evidence="10" id="KW-0238">DNA-binding</keyword>
<evidence type="ECO:0000256" key="9">
    <source>
        <dbReference type="ARBA" id="ARBA00022989"/>
    </source>
</evidence>
<evidence type="ECO:0000256" key="14">
    <source>
        <dbReference type="PROSITE-ProRule" id="PRU00289"/>
    </source>
</evidence>
<accession>B9M7N3</accession>
<sequence length="759" mass="84098">MDQQSDKKEKLLKEMKGIGLGAMGLFLFIALVSFNGSDLSFNSYSAVGETHNLGGRFGAQLADACLQLFGLAAYGMPIALFYITYRILRYKEVRWRSYKFAAFFILLISLSALFAFNLEFTEFLGQRVQTGGWIGFKTADFLKRAFGKLGTILILLPMLAGSIMVLSRFSFMLFADWWLKSMKIKWERHRQRKALNREILDKENKLAPAGAPVIKTVPAPMPVPAPVAKKEKKQDDKKAAAVQEAFEFVKSDGNYQTPPLSLLDMPQVTEKRLDKDALAMNARLLEKKLKDFGVEGEVVEICPGPVITMYEFAPGPGIKVSRIAGLADDLSMALQALSIRIVAPIPGKGVVGIELPNRDREMVSLREIFNSEEFHQRKMKLPLALGKDVAGAPLVTDLAKMPHLLVAGATGSGKSVAINTMILSLLYTSTPNDVRIIMVDPKMLELSVYEGIPHLLLPVVTNPKKASLALKWAVEEMGRRYRLMSDKGVRNIDSYNKQLEREEKELAENLAKETVVVEEVEELGADEEEAIQAFLNKDEELDHGHLPYIVVIVDELADLMMVAGREIEESIARLAQMARAAGIHLILATQRPSVDVITGLIKANFPARISFQVSSKIDSRTILDGNGAESLLGAGDMLFLPPGTSKMQRSHGAFVSDAEVQRVVEFLKKQGKPVYEKSILEMRASDEKNGGDEEELDPQYDAAVALVAEAKQASISMVQRRLRIGYNRAARIIEKMEQEGIIGPSDGTSRPREVFINKI</sequence>
<dbReference type="InterPro" id="IPR036388">
    <property type="entry name" value="WH-like_DNA-bd_sf"/>
</dbReference>
<feature type="coiled-coil region" evidence="15">
    <location>
        <begin position="485"/>
        <end position="516"/>
    </location>
</feature>
<dbReference type="Gene3D" id="3.30.980.40">
    <property type="match status" value="1"/>
</dbReference>
<feature type="transmembrane region" description="Helical" evidence="16">
    <location>
        <begin position="66"/>
        <end position="88"/>
    </location>
</feature>
<organism evidence="18 19">
    <name type="scientific">Geotalea daltonii (strain DSM 22248 / JCM 15807 / FRC-32)</name>
    <name type="common">Geobacter daltonii</name>
    <dbReference type="NCBI Taxonomy" id="316067"/>
    <lineage>
        <taxon>Bacteria</taxon>
        <taxon>Pseudomonadati</taxon>
        <taxon>Thermodesulfobacteriota</taxon>
        <taxon>Desulfuromonadia</taxon>
        <taxon>Geobacterales</taxon>
        <taxon>Geobacteraceae</taxon>
        <taxon>Geotalea</taxon>
    </lineage>
</organism>
<dbReference type="SUPFAM" id="SSF46785">
    <property type="entry name" value="Winged helix' DNA-binding domain"/>
    <property type="match status" value="1"/>
</dbReference>
<dbReference type="Proteomes" id="UP000007721">
    <property type="component" value="Chromosome"/>
</dbReference>
<keyword evidence="9 16" id="KW-1133">Transmembrane helix</keyword>
<evidence type="ECO:0000256" key="16">
    <source>
        <dbReference type="SAM" id="Phobius"/>
    </source>
</evidence>
<evidence type="ECO:0000256" key="5">
    <source>
        <dbReference type="ARBA" id="ARBA00022692"/>
    </source>
</evidence>
<evidence type="ECO:0000256" key="11">
    <source>
        <dbReference type="ARBA" id="ARBA00023136"/>
    </source>
</evidence>
<gene>
    <name evidence="18" type="ordered locus">Geob_3802</name>
</gene>
<dbReference type="GO" id="GO:0003677">
    <property type="term" value="F:DNA binding"/>
    <property type="evidence" value="ECO:0007669"/>
    <property type="project" value="UniProtKB-KW"/>
</dbReference>
<dbReference type="SMART" id="SM00382">
    <property type="entry name" value="AAA"/>
    <property type="match status" value="1"/>
</dbReference>
<protein>
    <submittedName>
        <fullName evidence="18">FtsK/SpoIIIE domain protein</fullName>
    </submittedName>
</protein>
<dbReference type="GO" id="GO:0051301">
    <property type="term" value="P:cell division"/>
    <property type="evidence" value="ECO:0007669"/>
    <property type="project" value="UniProtKB-KW"/>
</dbReference>
<evidence type="ECO:0000256" key="10">
    <source>
        <dbReference type="ARBA" id="ARBA00023125"/>
    </source>
</evidence>
<feature type="binding site" evidence="14">
    <location>
        <begin position="408"/>
        <end position="415"/>
    </location>
    <ligand>
        <name>ATP</name>
        <dbReference type="ChEBI" id="CHEBI:30616"/>
    </ligand>
</feature>
<evidence type="ECO:0000256" key="15">
    <source>
        <dbReference type="SAM" id="Coils"/>
    </source>
</evidence>
<name>B9M7N3_GEODF</name>
<dbReference type="RefSeq" id="WP_012648865.1">
    <property type="nucleotide sequence ID" value="NC_011979.1"/>
</dbReference>
<dbReference type="PANTHER" id="PTHR22683">
    <property type="entry name" value="SPORULATION PROTEIN RELATED"/>
    <property type="match status" value="1"/>
</dbReference>
<dbReference type="EMBL" id="CP001390">
    <property type="protein sequence ID" value="ACM22139.1"/>
    <property type="molecule type" value="Genomic_DNA"/>
</dbReference>
<dbReference type="PANTHER" id="PTHR22683:SF41">
    <property type="entry name" value="DNA TRANSLOCASE FTSK"/>
    <property type="match status" value="1"/>
</dbReference>
<comment type="subunit">
    <text evidence="13">Homohexamer. Forms a ring that surrounds DNA.</text>
</comment>
<keyword evidence="7" id="KW-0159">Chromosome partition</keyword>
<evidence type="ECO:0000256" key="4">
    <source>
        <dbReference type="ARBA" id="ARBA00022618"/>
    </source>
</evidence>
<keyword evidence="8 14" id="KW-0067">ATP-binding</keyword>
<dbReference type="HOGENOM" id="CLU_001981_9_7_7"/>
<evidence type="ECO:0000313" key="18">
    <source>
        <dbReference type="EMBL" id="ACM22139.1"/>
    </source>
</evidence>
<evidence type="ECO:0000256" key="1">
    <source>
        <dbReference type="ARBA" id="ARBA00004651"/>
    </source>
</evidence>
<dbReference type="InterPro" id="IPR025199">
    <property type="entry name" value="FtsK_4TM"/>
</dbReference>
<evidence type="ECO:0000256" key="6">
    <source>
        <dbReference type="ARBA" id="ARBA00022741"/>
    </source>
</evidence>
<dbReference type="InterPro" id="IPR027417">
    <property type="entry name" value="P-loop_NTPase"/>
</dbReference>
<feature type="transmembrane region" description="Helical" evidence="16">
    <location>
        <begin position="152"/>
        <end position="179"/>
    </location>
</feature>
<reference evidence="18 19" key="1">
    <citation type="submission" date="2009-01" db="EMBL/GenBank/DDBJ databases">
        <title>Complete sequence of Geobacter sp. FRC-32.</title>
        <authorList>
            <consortium name="US DOE Joint Genome Institute"/>
            <person name="Lucas S."/>
            <person name="Copeland A."/>
            <person name="Lapidus A."/>
            <person name="Glavina del Rio T."/>
            <person name="Dalin E."/>
            <person name="Tice H."/>
            <person name="Bruce D."/>
            <person name="Goodwin L."/>
            <person name="Pitluck S."/>
            <person name="Saunders E."/>
            <person name="Brettin T."/>
            <person name="Detter J.C."/>
            <person name="Han C."/>
            <person name="Larimer F."/>
            <person name="Land M."/>
            <person name="Hauser L."/>
            <person name="Kyrpides N."/>
            <person name="Ovchinnikova G."/>
            <person name="Kostka J."/>
            <person name="Richardson P."/>
        </authorList>
    </citation>
    <scope>NUCLEOTIDE SEQUENCE [LARGE SCALE GENOMIC DNA]</scope>
    <source>
        <strain evidence="19">DSM 22248 / JCM 15807 / FRC-32</strain>
    </source>
</reference>
<evidence type="ECO:0000256" key="3">
    <source>
        <dbReference type="ARBA" id="ARBA00022475"/>
    </source>
</evidence>
<dbReference type="InterPro" id="IPR036390">
    <property type="entry name" value="WH_DNA-bd_sf"/>
</dbReference>
<dbReference type="Pfam" id="PF13491">
    <property type="entry name" value="FtsK_4TM"/>
    <property type="match status" value="1"/>
</dbReference>
<keyword evidence="6 14" id="KW-0547">Nucleotide-binding</keyword>
<keyword evidence="11 16" id="KW-0472">Membrane</keyword>
<evidence type="ECO:0000256" key="13">
    <source>
        <dbReference type="ARBA" id="ARBA00025923"/>
    </source>
</evidence>
<dbReference type="InterPro" id="IPR002543">
    <property type="entry name" value="FtsK_dom"/>
</dbReference>
<evidence type="ECO:0000256" key="8">
    <source>
        <dbReference type="ARBA" id="ARBA00022840"/>
    </source>
</evidence>
<dbReference type="GO" id="GO:0005886">
    <property type="term" value="C:plasma membrane"/>
    <property type="evidence" value="ECO:0007669"/>
    <property type="project" value="UniProtKB-SubCell"/>
</dbReference>
<evidence type="ECO:0000256" key="2">
    <source>
        <dbReference type="ARBA" id="ARBA00006474"/>
    </source>
</evidence>
<dbReference type="SMART" id="SM00843">
    <property type="entry name" value="Ftsk_gamma"/>
    <property type="match status" value="1"/>
</dbReference>
<feature type="transmembrane region" description="Helical" evidence="16">
    <location>
        <begin position="100"/>
        <end position="118"/>
    </location>
</feature>
<dbReference type="Gene3D" id="1.10.10.10">
    <property type="entry name" value="Winged helix-like DNA-binding domain superfamily/Winged helix DNA-binding domain"/>
    <property type="match status" value="1"/>
</dbReference>
<dbReference type="InterPro" id="IPR003593">
    <property type="entry name" value="AAA+_ATPase"/>
</dbReference>
<evidence type="ECO:0000259" key="17">
    <source>
        <dbReference type="PROSITE" id="PS50901"/>
    </source>
</evidence>
<dbReference type="AlphaFoldDB" id="B9M7N3"/>
<dbReference type="InterPro" id="IPR018541">
    <property type="entry name" value="Ftsk_gamma"/>
</dbReference>
<comment type="similarity">
    <text evidence="2">Belongs to the FtsK/SpoIIIE/SftA family.</text>
</comment>
<keyword evidence="15" id="KW-0175">Coiled coil</keyword>